<protein>
    <submittedName>
        <fullName evidence="1">Uncharacterized protein</fullName>
    </submittedName>
</protein>
<sequence>MYVEERRRENVRSSLVVEHKSVINVRISHAWLAVEMKEGGGEERLGDEGWLADVMNDRIKHCLSHVAGKADECSMCAGTGRCHLY</sequence>
<dbReference type="Proteomes" id="UP001552299">
    <property type="component" value="Unassembled WGS sequence"/>
</dbReference>
<accession>A0ABD0UC41</accession>
<gene>
    <name evidence="1" type="ORF">M5K25_021328</name>
</gene>
<dbReference type="EMBL" id="JANQDX010000016">
    <property type="protein sequence ID" value="KAL0910354.1"/>
    <property type="molecule type" value="Genomic_DNA"/>
</dbReference>
<proteinExistence type="predicted"/>
<organism evidence="1 2">
    <name type="scientific">Dendrobium thyrsiflorum</name>
    <name type="common">Pinecone-like raceme dendrobium</name>
    <name type="synonym">Orchid</name>
    <dbReference type="NCBI Taxonomy" id="117978"/>
    <lineage>
        <taxon>Eukaryota</taxon>
        <taxon>Viridiplantae</taxon>
        <taxon>Streptophyta</taxon>
        <taxon>Embryophyta</taxon>
        <taxon>Tracheophyta</taxon>
        <taxon>Spermatophyta</taxon>
        <taxon>Magnoliopsida</taxon>
        <taxon>Liliopsida</taxon>
        <taxon>Asparagales</taxon>
        <taxon>Orchidaceae</taxon>
        <taxon>Epidendroideae</taxon>
        <taxon>Malaxideae</taxon>
        <taxon>Dendrobiinae</taxon>
        <taxon>Dendrobium</taxon>
    </lineage>
</organism>
<evidence type="ECO:0000313" key="2">
    <source>
        <dbReference type="Proteomes" id="UP001552299"/>
    </source>
</evidence>
<reference evidence="1 2" key="1">
    <citation type="journal article" date="2024" name="Plant Biotechnol. J.">
        <title>Dendrobium thyrsiflorum genome and its molecular insights into genes involved in important horticultural traits.</title>
        <authorList>
            <person name="Chen B."/>
            <person name="Wang J.Y."/>
            <person name="Zheng P.J."/>
            <person name="Li K.L."/>
            <person name="Liang Y.M."/>
            <person name="Chen X.F."/>
            <person name="Zhang C."/>
            <person name="Zhao X."/>
            <person name="He X."/>
            <person name="Zhang G.Q."/>
            <person name="Liu Z.J."/>
            <person name="Xu Q."/>
        </authorList>
    </citation>
    <scope>NUCLEOTIDE SEQUENCE [LARGE SCALE GENOMIC DNA]</scope>
    <source>
        <strain evidence="1">GZMU011</strain>
    </source>
</reference>
<dbReference type="AlphaFoldDB" id="A0ABD0UC41"/>
<comment type="caution">
    <text evidence="1">The sequence shown here is derived from an EMBL/GenBank/DDBJ whole genome shotgun (WGS) entry which is preliminary data.</text>
</comment>
<evidence type="ECO:0000313" key="1">
    <source>
        <dbReference type="EMBL" id="KAL0910354.1"/>
    </source>
</evidence>
<keyword evidence="2" id="KW-1185">Reference proteome</keyword>
<name>A0ABD0UC41_DENTH</name>